<dbReference type="AlphaFoldDB" id="A0A1Y2HJ61"/>
<reference evidence="2 3" key="1">
    <citation type="submission" date="2016-07" db="EMBL/GenBank/DDBJ databases">
        <title>Pervasive Adenine N6-methylation of Active Genes in Fungi.</title>
        <authorList>
            <consortium name="DOE Joint Genome Institute"/>
            <person name="Mondo S.J."/>
            <person name="Dannebaum R.O."/>
            <person name="Kuo R.C."/>
            <person name="Labutti K."/>
            <person name="Haridas S."/>
            <person name="Kuo A."/>
            <person name="Salamov A."/>
            <person name="Ahrendt S.R."/>
            <person name="Lipzen A."/>
            <person name="Sullivan W."/>
            <person name="Andreopoulos W.B."/>
            <person name="Clum A."/>
            <person name="Lindquist E."/>
            <person name="Daum C."/>
            <person name="Ramamoorthy G.K."/>
            <person name="Gryganskyi A."/>
            <person name="Culley D."/>
            <person name="Magnuson J.K."/>
            <person name="James T.Y."/>
            <person name="O'Malley M.A."/>
            <person name="Stajich J.E."/>
            <person name="Spatafora J.W."/>
            <person name="Visel A."/>
            <person name="Grigoriev I.V."/>
        </authorList>
    </citation>
    <scope>NUCLEOTIDE SEQUENCE [LARGE SCALE GENOMIC DNA]</scope>
    <source>
        <strain evidence="2 3">PL171</strain>
    </source>
</reference>
<protein>
    <submittedName>
        <fullName evidence="2">Uncharacterized protein</fullName>
    </submittedName>
</protein>
<sequence length="140" mass="15444">MRVVLVQESLALHQQPLQVFAERKDDMALALHQSPQLVVLLLERGCLHAHAAFGSKSEWTHGLGLGLGLRDTLCGLELTDKLALRDTTAKTKRPVRWVMGGGRQGWRWTRMRCAGAAEDEPELDGLGLPSDGEGRMEHLA</sequence>
<organism evidence="2 3">
    <name type="scientific">Catenaria anguillulae PL171</name>
    <dbReference type="NCBI Taxonomy" id="765915"/>
    <lineage>
        <taxon>Eukaryota</taxon>
        <taxon>Fungi</taxon>
        <taxon>Fungi incertae sedis</taxon>
        <taxon>Blastocladiomycota</taxon>
        <taxon>Blastocladiomycetes</taxon>
        <taxon>Blastocladiales</taxon>
        <taxon>Catenariaceae</taxon>
        <taxon>Catenaria</taxon>
    </lineage>
</organism>
<dbReference type="Proteomes" id="UP000193411">
    <property type="component" value="Unassembled WGS sequence"/>
</dbReference>
<comment type="caution">
    <text evidence="2">The sequence shown here is derived from an EMBL/GenBank/DDBJ whole genome shotgun (WGS) entry which is preliminary data.</text>
</comment>
<keyword evidence="3" id="KW-1185">Reference proteome</keyword>
<feature type="region of interest" description="Disordered" evidence="1">
    <location>
        <begin position="119"/>
        <end position="140"/>
    </location>
</feature>
<evidence type="ECO:0000313" key="2">
    <source>
        <dbReference type="EMBL" id="ORZ34620.1"/>
    </source>
</evidence>
<accession>A0A1Y2HJ61</accession>
<gene>
    <name evidence="2" type="ORF">BCR44DRAFT_1436086</name>
</gene>
<name>A0A1Y2HJ61_9FUNG</name>
<dbReference type="EMBL" id="MCFL01000027">
    <property type="protein sequence ID" value="ORZ34620.1"/>
    <property type="molecule type" value="Genomic_DNA"/>
</dbReference>
<evidence type="ECO:0000256" key="1">
    <source>
        <dbReference type="SAM" id="MobiDB-lite"/>
    </source>
</evidence>
<proteinExistence type="predicted"/>
<evidence type="ECO:0000313" key="3">
    <source>
        <dbReference type="Proteomes" id="UP000193411"/>
    </source>
</evidence>